<dbReference type="EMBL" id="JBHSWT010000308">
    <property type="protein sequence ID" value="MFC6771217.1"/>
    <property type="molecule type" value="Genomic_DNA"/>
</dbReference>
<comment type="caution">
    <text evidence="1">The sequence shown here is derived from an EMBL/GenBank/DDBJ whole genome shotgun (WGS) entry which is preliminary data.</text>
</comment>
<proteinExistence type="predicted"/>
<organism evidence="1 2">
    <name type="scientific">Halorubrum pallidum</name>
    <dbReference type="NCBI Taxonomy" id="1526114"/>
    <lineage>
        <taxon>Archaea</taxon>
        <taxon>Methanobacteriati</taxon>
        <taxon>Methanobacteriota</taxon>
        <taxon>Stenosarchaea group</taxon>
        <taxon>Halobacteria</taxon>
        <taxon>Halobacteriales</taxon>
        <taxon>Haloferacaceae</taxon>
        <taxon>Halorubrum</taxon>
    </lineage>
</organism>
<name>A0ABD5T250_9EURY</name>
<feature type="non-terminal residue" evidence="1">
    <location>
        <position position="46"/>
    </location>
</feature>
<accession>A0ABD5T250</accession>
<dbReference type="AlphaFoldDB" id="A0ABD5T250"/>
<evidence type="ECO:0000313" key="1">
    <source>
        <dbReference type="EMBL" id="MFC6771217.1"/>
    </source>
</evidence>
<keyword evidence="2" id="KW-1185">Reference proteome</keyword>
<dbReference type="Proteomes" id="UP001596274">
    <property type="component" value="Unassembled WGS sequence"/>
</dbReference>
<evidence type="ECO:0000313" key="2">
    <source>
        <dbReference type="Proteomes" id="UP001596274"/>
    </source>
</evidence>
<reference evidence="1 2" key="1">
    <citation type="journal article" date="2019" name="Int. J. Syst. Evol. Microbiol.">
        <title>The Global Catalogue of Microorganisms (GCM) 10K type strain sequencing project: providing services to taxonomists for standard genome sequencing and annotation.</title>
        <authorList>
            <consortium name="The Broad Institute Genomics Platform"/>
            <consortium name="The Broad Institute Genome Sequencing Center for Infectious Disease"/>
            <person name="Wu L."/>
            <person name="Ma J."/>
        </authorList>
    </citation>
    <scope>NUCLEOTIDE SEQUENCE [LARGE SCALE GENOMIC DNA]</scope>
    <source>
        <strain evidence="1 2">PJ61</strain>
    </source>
</reference>
<gene>
    <name evidence="1" type="ORF">ACFQDD_06755</name>
</gene>
<sequence length="46" mass="4855">MHERAAEFADRARNRYDVDIDVLEFDAGTKTAAAAADAVGCDAAAI</sequence>
<protein>
    <submittedName>
        <fullName evidence="1">YbaK/EbsC family protein</fullName>
    </submittedName>
</protein>